<evidence type="ECO:0000313" key="2">
    <source>
        <dbReference type="Proteomes" id="UP001500886"/>
    </source>
</evidence>
<dbReference type="InterPro" id="IPR023198">
    <property type="entry name" value="PGP-like_dom2"/>
</dbReference>
<dbReference type="SFLD" id="SFLDS00003">
    <property type="entry name" value="Haloacid_Dehalogenase"/>
    <property type="match status" value="1"/>
</dbReference>
<evidence type="ECO:0008006" key="3">
    <source>
        <dbReference type="Google" id="ProtNLM"/>
    </source>
</evidence>
<proteinExistence type="predicted"/>
<dbReference type="InterPro" id="IPR051806">
    <property type="entry name" value="HAD-like_SPP"/>
</dbReference>
<name>A0ABP6G8C9_9ACTN</name>
<dbReference type="InterPro" id="IPR006439">
    <property type="entry name" value="HAD-SF_hydro_IA"/>
</dbReference>
<dbReference type="Pfam" id="PF13419">
    <property type="entry name" value="HAD_2"/>
    <property type="match status" value="1"/>
</dbReference>
<dbReference type="PANTHER" id="PTHR43481:SF4">
    <property type="entry name" value="GLYCEROL-1-PHOSPHATE PHOSPHOHYDROLASE 1-RELATED"/>
    <property type="match status" value="1"/>
</dbReference>
<keyword evidence="2" id="KW-1185">Reference proteome</keyword>
<dbReference type="SFLD" id="SFLDG01129">
    <property type="entry name" value="C1.5:_HAD__Beta-PGM__Phosphata"/>
    <property type="match status" value="1"/>
</dbReference>
<dbReference type="InterPro" id="IPR041492">
    <property type="entry name" value="HAD_2"/>
</dbReference>
<gene>
    <name evidence="1" type="ORF">GCM10010315_34070</name>
</gene>
<sequence>MTQAAHPSTCPAPTPARNCAPAIPEGIEALILDFDGTLADTTDSHEQALRAALHPYGTGLDHDWYRRHAGLSIHDLLTVLPSGRALPYEEIIRASRAHLLAAVHSIKPIPCVVSLLDAARYAGLPCAVASGASGRLVHPGLDALRLTPAFAAVVVREDVAHGKPSPDLFLAAARRLDVPPDRCLAVDDAPDGVTSARAAGMHVITVIDGHLAPAGERAVAGRSAAQAPWPKPAWAAATPYVAAPADAAPRSADSAS</sequence>
<dbReference type="SUPFAM" id="SSF56784">
    <property type="entry name" value="HAD-like"/>
    <property type="match status" value="1"/>
</dbReference>
<dbReference type="InterPro" id="IPR023214">
    <property type="entry name" value="HAD_sf"/>
</dbReference>
<comment type="caution">
    <text evidence="1">The sequence shown here is derived from an EMBL/GenBank/DDBJ whole genome shotgun (WGS) entry which is preliminary data.</text>
</comment>
<dbReference type="PRINTS" id="PR00413">
    <property type="entry name" value="HADHALOGNASE"/>
</dbReference>
<dbReference type="NCBIfam" id="TIGR01509">
    <property type="entry name" value="HAD-SF-IA-v3"/>
    <property type="match status" value="1"/>
</dbReference>
<dbReference type="RefSeq" id="WP_344436174.1">
    <property type="nucleotide sequence ID" value="NZ_BAAASL010000011.1"/>
</dbReference>
<dbReference type="InterPro" id="IPR036412">
    <property type="entry name" value="HAD-like_sf"/>
</dbReference>
<evidence type="ECO:0000313" key="1">
    <source>
        <dbReference type="EMBL" id="GAA2718494.1"/>
    </source>
</evidence>
<protein>
    <recommendedName>
        <fullName evidence="3">HAD family phosphatase</fullName>
    </recommendedName>
</protein>
<organism evidence="1 2">
    <name type="scientific">Streptomyces luteosporeus</name>
    <dbReference type="NCBI Taxonomy" id="173856"/>
    <lineage>
        <taxon>Bacteria</taxon>
        <taxon>Bacillati</taxon>
        <taxon>Actinomycetota</taxon>
        <taxon>Actinomycetes</taxon>
        <taxon>Kitasatosporales</taxon>
        <taxon>Streptomycetaceae</taxon>
        <taxon>Streptomyces</taxon>
    </lineage>
</organism>
<dbReference type="PANTHER" id="PTHR43481">
    <property type="entry name" value="FRUCTOSE-1-PHOSPHATE PHOSPHATASE"/>
    <property type="match status" value="1"/>
</dbReference>
<dbReference type="Proteomes" id="UP001500886">
    <property type="component" value="Unassembled WGS sequence"/>
</dbReference>
<dbReference type="EMBL" id="BAAASL010000011">
    <property type="protein sequence ID" value="GAA2718494.1"/>
    <property type="molecule type" value="Genomic_DNA"/>
</dbReference>
<accession>A0ABP6G8C9</accession>
<dbReference type="Gene3D" id="1.10.150.240">
    <property type="entry name" value="Putative phosphatase, domain 2"/>
    <property type="match status" value="1"/>
</dbReference>
<reference evidence="2" key="1">
    <citation type="journal article" date="2019" name="Int. J. Syst. Evol. Microbiol.">
        <title>The Global Catalogue of Microorganisms (GCM) 10K type strain sequencing project: providing services to taxonomists for standard genome sequencing and annotation.</title>
        <authorList>
            <consortium name="The Broad Institute Genomics Platform"/>
            <consortium name="The Broad Institute Genome Sequencing Center for Infectious Disease"/>
            <person name="Wu L."/>
            <person name="Ma J."/>
        </authorList>
    </citation>
    <scope>NUCLEOTIDE SEQUENCE [LARGE SCALE GENOMIC DNA]</scope>
    <source>
        <strain evidence="2">JCM 4542</strain>
    </source>
</reference>
<dbReference type="Gene3D" id="3.40.50.1000">
    <property type="entry name" value="HAD superfamily/HAD-like"/>
    <property type="match status" value="1"/>
</dbReference>